<evidence type="ECO:0000256" key="6">
    <source>
        <dbReference type="SAM" id="MobiDB-lite"/>
    </source>
</evidence>
<dbReference type="NCBIfam" id="TIGR03953">
    <property type="entry name" value="rplD_bact"/>
    <property type="match status" value="1"/>
</dbReference>
<evidence type="ECO:0000256" key="3">
    <source>
        <dbReference type="ARBA" id="ARBA00023274"/>
    </source>
</evidence>
<sequence>MPASKSRVLLKTRTKKTIAKSTKGKQRAQKKPSVPSKSSAIPEIKKQSESKLKSTGLFVKVYDISAKAAGTIKLPQKLFGVKVNKKLLAQALHVYFTNNTTHIAHTKTRAEVRGGGRKPWRQKGTGNARAGSKRSPLWVGGGITFGPRTRKITLDLPKKMKRAALVSALSYQAQQGNITVISNFEKIQPKTKILADLLKKIEARKPILIVTKENSKNVNLASRNIQNTRVETPANLNAQIVWNNQNILISKEALVNLAKFREKFA</sequence>
<evidence type="ECO:0000256" key="5">
    <source>
        <dbReference type="HAMAP-Rule" id="MF_01328"/>
    </source>
</evidence>
<name>A0A0G0W136_9BACT</name>
<protein>
    <recommendedName>
        <fullName evidence="4 5">Large ribosomal subunit protein uL4</fullName>
    </recommendedName>
</protein>
<dbReference type="PANTHER" id="PTHR10746">
    <property type="entry name" value="50S RIBOSOMAL PROTEIN L4"/>
    <property type="match status" value="1"/>
</dbReference>
<dbReference type="HAMAP" id="MF_01328_B">
    <property type="entry name" value="Ribosomal_uL4_B"/>
    <property type="match status" value="1"/>
</dbReference>
<organism evidence="7 8">
    <name type="scientific">Candidatus Curtissbacteria bacterium GW2011_GWA1_40_9</name>
    <dbReference type="NCBI Taxonomy" id="1618408"/>
    <lineage>
        <taxon>Bacteria</taxon>
        <taxon>Candidatus Curtissiibacteriota</taxon>
    </lineage>
</organism>
<dbReference type="GO" id="GO:0003735">
    <property type="term" value="F:structural constituent of ribosome"/>
    <property type="evidence" value="ECO:0007669"/>
    <property type="project" value="InterPro"/>
</dbReference>
<keyword evidence="5" id="KW-0699">rRNA-binding</keyword>
<evidence type="ECO:0000256" key="2">
    <source>
        <dbReference type="ARBA" id="ARBA00022980"/>
    </source>
</evidence>
<dbReference type="GO" id="GO:0019843">
    <property type="term" value="F:rRNA binding"/>
    <property type="evidence" value="ECO:0007669"/>
    <property type="project" value="UniProtKB-UniRule"/>
</dbReference>
<proteinExistence type="inferred from homology"/>
<comment type="caution">
    <text evidence="7">The sequence shown here is derived from an EMBL/GenBank/DDBJ whole genome shotgun (WGS) entry which is preliminary data.</text>
</comment>
<comment type="similarity">
    <text evidence="1 5">Belongs to the universal ribosomal protein uL4 family.</text>
</comment>
<accession>A0A0G0W136</accession>
<dbReference type="Proteomes" id="UP000034292">
    <property type="component" value="Unassembled WGS sequence"/>
</dbReference>
<comment type="subunit">
    <text evidence="5">Part of the 50S ribosomal subunit.</text>
</comment>
<evidence type="ECO:0000256" key="4">
    <source>
        <dbReference type="ARBA" id="ARBA00035244"/>
    </source>
</evidence>
<dbReference type="Gene3D" id="3.40.1370.10">
    <property type="match status" value="1"/>
</dbReference>
<evidence type="ECO:0000313" key="8">
    <source>
        <dbReference type="Proteomes" id="UP000034292"/>
    </source>
</evidence>
<dbReference type="EMBL" id="LBZV01000004">
    <property type="protein sequence ID" value="KKR78050.1"/>
    <property type="molecule type" value="Genomic_DNA"/>
</dbReference>
<dbReference type="PATRIC" id="fig|1618408.3.peg.274"/>
<dbReference type="InterPro" id="IPR002136">
    <property type="entry name" value="Ribosomal_uL4"/>
</dbReference>
<dbReference type="PANTHER" id="PTHR10746:SF6">
    <property type="entry name" value="LARGE RIBOSOMAL SUBUNIT PROTEIN UL4M"/>
    <property type="match status" value="1"/>
</dbReference>
<comment type="function">
    <text evidence="5">One of the primary rRNA binding proteins, this protein initially binds near the 5'-end of the 23S rRNA. It is important during the early stages of 50S assembly. It makes multiple contacts with different domains of the 23S rRNA in the assembled 50S subunit and ribosome.</text>
</comment>
<dbReference type="SUPFAM" id="SSF52166">
    <property type="entry name" value="Ribosomal protein L4"/>
    <property type="match status" value="1"/>
</dbReference>
<dbReference type="GO" id="GO:0006412">
    <property type="term" value="P:translation"/>
    <property type="evidence" value="ECO:0007669"/>
    <property type="project" value="UniProtKB-UniRule"/>
</dbReference>
<feature type="region of interest" description="Disordered" evidence="6">
    <location>
        <begin position="111"/>
        <end position="133"/>
    </location>
</feature>
<evidence type="ECO:0000313" key="7">
    <source>
        <dbReference type="EMBL" id="KKR78050.1"/>
    </source>
</evidence>
<reference evidence="7 8" key="1">
    <citation type="journal article" date="2015" name="Nature">
        <title>rRNA introns, odd ribosomes, and small enigmatic genomes across a large radiation of phyla.</title>
        <authorList>
            <person name="Brown C.T."/>
            <person name="Hug L.A."/>
            <person name="Thomas B.C."/>
            <person name="Sharon I."/>
            <person name="Castelle C.J."/>
            <person name="Singh A."/>
            <person name="Wilkins M.J."/>
            <person name="Williams K.H."/>
            <person name="Banfield J.F."/>
        </authorList>
    </citation>
    <scope>NUCLEOTIDE SEQUENCE [LARGE SCALE GENOMIC DNA]</scope>
</reference>
<dbReference type="Pfam" id="PF00573">
    <property type="entry name" value="Ribosomal_L4"/>
    <property type="match status" value="1"/>
</dbReference>
<keyword evidence="2 5" id="KW-0689">Ribosomal protein</keyword>
<comment type="function">
    <text evidence="5">Forms part of the polypeptide exit tunnel.</text>
</comment>
<dbReference type="InterPro" id="IPR013005">
    <property type="entry name" value="Ribosomal_uL4-like"/>
</dbReference>
<dbReference type="AlphaFoldDB" id="A0A0G0W136"/>
<gene>
    <name evidence="5" type="primary">rplD</name>
    <name evidence="7" type="ORF">UU23_C0004G0032</name>
</gene>
<feature type="compositionally biased region" description="Basic residues" evidence="6">
    <location>
        <begin position="8"/>
        <end position="30"/>
    </location>
</feature>
<dbReference type="GO" id="GO:0005840">
    <property type="term" value="C:ribosome"/>
    <property type="evidence" value="ECO:0007669"/>
    <property type="project" value="UniProtKB-KW"/>
</dbReference>
<keyword evidence="3 5" id="KW-0687">Ribonucleoprotein</keyword>
<feature type="region of interest" description="Disordered" evidence="6">
    <location>
        <begin position="1"/>
        <end position="47"/>
    </location>
</feature>
<dbReference type="GO" id="GO:1990904">
    <property type="term" value="C:ribonucleoprotein complex"/>
    <property type="evidence" value="ECO:0007669"/>
    <property type="project" value="UniProtKB-KW"/>
</dbReference>
<evidence type="ECO:0000256" key="1">
    <source>
        <dbReference type="ARBA" id="ARBA00010528"/>
    </source>
</evidence>
<dbReference type="InterPro" id="IPR023574">
    <property type="entry name" value="Ribosomal_uL4_dom_sf"/>
</dbReference>
<dbReference type="STRING" id="1618408.UU23_C0004G0032"/>
<keyword evidence="5" id="KW-0694">RNA-binding</keyword>